<comment type="caution">
    <text evidence="2">The sequence shown here is derived from an EMBL/GenBank/DDBJ whole genome shotgun (WGS) entry which is preliminary data.</text>
</comment>
<gene>
    <name evidence="2" type="ORF">Ocin01_08042</name>
</gene>
<evidence type="ECO:0000313" key="3">
    <source>
        <dbReference type="Proteomes" id="UP000094527"/>
    </source>
</evidence>
<keyword evidence="1" id="KW-0732">Signal</keyword>
<sequence>MITNFGFKHERQLLGCLINLIAFNLISSTYGEETLARPVSVRGWSTPSPELSTPGGWIEPVVPSSIDLDLSAAKYELYRPNCHGCLHATLAPSSHVSSEDRYKEIVDNSILLRHLARDF</sequence>
<dbReference type="AlphaFoldDB" id="A0A1D2N095"/>
<dbReference type="EMBL" id="LJIJ01000337">
    <property type="protein sequence ID" value="ODM98658.1"/>
    <property type="molecule type" value="Genomic_DNA"/>
</dbReference>
<keyword evidence="3" id="KW-1185">Reference proteome</keyword>
<accession>A0A1D2N095</accession>
<proteinExistence type="predicted"/>
<feature type="chain" id="PRO_5008904828" evidence="1">
    <location>
        <begin position="32"/>
        <end position="119"/>
    </location>
</feature>
<protein>
    <submittedName>
        <fullName evidence="2">Uncharacterized protein</fullName>
    </submittedName>
</protein>
<evidence type="ECO:0000313" key="2">
    <source>
        <dbReference type="EMBL" id="ODM98658.1"/>
    </source>
</evidence>
<reference evidence="2 3" key="1">
    <citation type="journal article" date="2016" name="Genome Biol. Evol.">
        <title>Gene Family Evolution Reflects Adaptation to Soil Environmental Stressors in the Genome of the Collembolan Orchesella cincta.</title>
        <authorList>
            <person name="Faddeeva-Vakhrusheva A."/>
            <person name="Derks M.F."/>
            <person name="Anvar S.Y."/>
            <person name="Agamennone V."/>
            <person name="Suring W."/>
            <person name="Smit S."/>
            <person name="van Straalen N.M."/>
            <person name="Roelofs D."/>
        </authorList>
    </citation>
    <scope>NUCLEOTIDE SEQUENCE [LARGE SCALE GENOMIC DNA]</scope>
    <source>
        <tissue evidence="2">Mixed pool</tissue>
    </source>
</reference>
<name>A0A1D2N095_ORCCI</name>
<evidence type="ECO:0000256" key="1">
    <source>
        <dbReference type="SAM" id="SignalP"/>
    </source>
</evidence>
<organism evidence="2 3">
    <name type="scientific">Orchesella cincta</name>
    <name type="common">Springtail</name>
    <name type="synonym">Podura cincta</name>
    <dbReference type="NCBI Taxonomy" id="48709"/>
    <lineage>
        <taxon>Eukaryota</taxon>
        <taxon>Metazoa</taxon>
        <taxon>Ecdysozoa</taxon>
        <taxon>Arthropoda</taxon>
        <taxon>Hexapoda</taxon>
        <taxon>Collembola</taxon>
        <taxon>Entomobryomorpha</taxon>
        <taxon>Entomobryoidea</taxon>
        <taxon>Orchesellidae</taxon>
        <taxon>Orchesellinae</taxon>
        <taxon>Orchesella</taxon>
    </lineage>
</organism>
<dbReference type="Proteomes" id="UP000094527">
    <property type="component" value="Unassembled WGS sequence"/>
</dbReference>
<feature type="signal peptide" evidence="1">
    <location>
        <begin position="1"/>
        <end position="31"/>
    </location>
</feature>